<feature type="region of interest" description="Disordered" evidence="9">
    <location>
        <begin position="1"/>
        <end position="41"/>
    </location>
</feature>
<organism evidence="11 12">
    <name type="scientific">Apolygus lucorum</name>
    <name type="common">Small green plant bug</name>
    <name type="synonym">Lygocoris lucorum</name>
    <dbReference type="NCBI Taxonomy" id="248454"/>
    <lineage>
        <taxon>Eukaryota</taxon>
        <taxon>Metazoa</taxon>
        <taxon>Ecdysozoa</taxon>
        <taxon>Arthropoda</taxon>
        <taxon>Hexapoda</taxon>
        <taxon>Insecta</taxon>
        <taxon>Pterygota</taxon>
        <taxon>Neoptera</taxon>
        <taxon>Paraneoptera</taxon>
        <taxon>Hemiptera</taxon>
        <taxon>Heteroptera</taxon>
        <taxon>Panheteroptera</taxon>
        <taxon>Cimicomorpha</taxon>
        <taxon>Miridae</taxon>
        <taxon>Mirini</taxon>
        <taxon>Apolygus</taxon>
    </lineage>
</organism>
<comment type="similarity">
    <text evidence="2">Belongs to the pyrimidine 5'-nucleotidase family.</text>
</comment>
<dbReference type="InterPro" id="IPR023214">
    <property type="entry name" value="HAD_sf"/>
</dbReference>
<dbReference type="Gene3D" id="3.40.50.1000">
    <property type="entry name" value="HAD superfamily/HAD-like"/>
    <property type="match status" value="1"/>
</dbReference>
<feature type="transmembrane region" description="Helical" evidence="10">
    <location>
        <begin position="275"/>
        <end position="296"/>
    </location>
</feature>
<comment type="caution">
    <text evidence="11">The sequence shown here is derived from an EMBL/GenBank/DDBJ whole genome shotgun (WGS) entry which is preliminary data.</text>
</comment>
<dbReference type="AlphaFoldDB" id="A0A8S9WRY2"/>
<evidence type="ECO:0000256" key="2">
    <source>
        <dbReference type="ARBA" id="ARBA00008389"/>
    </source>
</evidence>
<evidence type="ECO:0000256" key="7">
    <source>
        <dbReference type="ARBA" id="ARBA00022842"/>
    </source>
</evidence>
<dbReference type="GO" id="GO:0000287">
    <property type="term" value="F:magnesium ion binding"/>
    <property type="evidence" value="ECO:0007669"/>
    <property type="project" value="InterPro"/>
</dbReference>
<dbReference type="EC" id="3.1.3.5" evidence="3"/>
<evidence type="ECO:0000256" key="5">
    <source>
        <dbReference type="ARBA" id="ARBA00022741"/>
    </source>
</evidence>
<evidence type="ECO:0000256" key="3">
    <source>
        <dbReference type="ARBA" id="ARBA00012643"/>
    </source>
</evidence>
<dbReference type="SUPFAM" id="SSF56784">
    <property type="entry name" value="HAD-like"/>
    <property type="match status" value="1"/>
</dbReference>
<evidence type="ECO:0000256" key="9">
    <source>
        <dbReference type="SAM" id="MobiDB-lite"/>
    </source>
</evidence>
<evidence type="ECO:0000256" key="1">
    <source>
        <dbReference type="ARBA" id="ARBA00000815"/>
    </source>
</evidence>
<evidence type="ECO:0000256" key="6">
    <source>
        <dbReference type="ARBA" id="ARBA00022801"/>
    </source>
</evidence>
<feature type="compositionally biased region" description="Low complexity" evidence="9">
    <location>
        <begin position="192"/>
        <end position="211"/>
    </location>
</feature>
<name>A0A8S9WRY2_APOLU</name>
<dbReference type="InterPro" id="IPR006434">
    <property type="entry name" value="Pyrimidine_nucleotidase_eu"/>
</dbReference>
<dbReference type="GO" id="GO:0009117">
    <property type="term" value="P:nucleotide metabolic process"/>
    <property type="evidence" value="ECO:0007669"/>
    <property type="project" value="UniProtKB-KW"/>
</dbReference>
<gene>
    <name evidence="11" type="ORF">GE061_007453</name>
</gene>
<keyword evidence="7" id="KW-0460">Magnesium</keyword>
<sequence length="592" mass="66019">MSGRQKEWKDGPLVPDPLSRRVRERAERTAEQLRSLPDGQVNTALPAGNPLERLEEVASLLRYATCSELTAVRLASGQAALKGILELAQWIPIYQRIAEERDALLERQSDWHDEREALDSDRQAAWDALNDITAQGPSESPAAQTTNPVPTEQPAVEPPAARTTDAVAPESMSSPLGPAFSPITPSGDRPATPGTVSPSPTKPSKTTRPRSATPPSRSESPKSNGEEDAEWFPEPCPEPQRLLNDTSSIATRHSLMVRLTRKIKKRTLASMTSRIVMVVVIIGAILLLSLLFMIPWSNDDSETPSFKISELEAGNVRMKNKDEVYAKIQKIIDGKKDKLQIITDFDRTVSKHHHNGKPTPSSYAVFELAPSLPKSFIDDANAVYNRFRVYEEDPKMSVEEKIPYMVEWWKLNEKLFTGLPYSEDDIEVAVNKADVQLRSGSNDAFRKLRDSHVPTLVFSAGLGAVVSSILKHYEILYDNVHVISNFFEVENGTITGFNNGTILHIYNKNQHAIENSDYFKELSHRPNVILLGDSIGDANMDEGVQDVGEVLKIGFLSMHIDDFLPQYLEKFDIVLLDDQTMNVFNALLDKIL</sequence>
<dbReference type="Gene3D" id="1.10.150.340">
    <property type="entry name" value="Pyrimidine 5'-nucleotidase (UMPH-1), N-terminal domain"/>
    <property type="match status" value="1"/>
</dbReference>
<dbReference type="InterPro" id="IPR036412">
    <property type="entry name" value="HAD-like_sf"/>
</dbReference>
<keyword evidence="10" id="KW-1133">Transmembrane helix</keyword>
<evidence type="ECO:0000256" key="10">
    <source>
        <dbReference type="SAM" id="Phobius"/>
    </source>
</evidence>
<feature type="compositionally biased region" description="Polar residues" evidence="9">
    <location>
        <begin position="213"/>
        <end position="223"/>
    </location>
</feature>
<keyword evidence="8" id="KW-0546">Nucleotide metabolism</keyword>
<accession>A0A8S9WRY2</accession>
<dbReference type="GO" id="GO:0005737">
    <property type="term" value="C:cytoplasm"/>
    <property type="evidence" value="ECO:0007669"/>
    <property type="project" value="InterPro"/>
</dbReference>
<evidence type="ECO:0000256" key="4">
    <source>
        <dbReference type="ARBA" id="ARBA00022723"/>
    </source>
</evidence>
<keyword evidence="6" id="KW-0378">Hydrolase</keyword>
<evidence type="ECO:0000313" key="11">
    <source>
        <dbReference type="EMBL" id="KAF6199427.1"/>
    </source>
</evidence>
<feature type="compositionally biased region" description="Polar residues" evidence="9">
    <location>
        <begin position="133"/>
        <end position="150"/>
    </location>
</feature>
<keyword evidence="5" id="KW-0547">Nucleotide-binding</keyword>
<dbReference type="GO" id="GO:0008253">
    <property type="term" value="F:5'-nucleotidase activity"/>
    <property type="evidence" value="ECO:0007669"/>
    <property type="project" value="UniProtKB-EC"/>
</dbReference>
<evidence type="ECO:0000256" key="8">
    <source>
        <dbReference type="ARBA" id="ARBA00023080"/>
    </source>
</evidence>
<reference evidence="11" key="1">
    <citation type="journal article" date="2021" name="Mol. Ecol. Resour.">
        <title>Apolygus lucorum genome provides insights into omnivorousness and mesophyll feeding.</title>
        <authorList>
            <person name="Liu Y."/>
            <person name="Liu H."/>
            <person name="Wang H."/>
            <person name="Huang T."/>
            <person name="Liu B."/>
            <person name="Yang B."/>
            <person name="Yin L."/>
            <person name="Li B."/>
            <person name="Zhang Y."/>
            <person name="Zhang S."/>
            <person name="Jiang F."/>
            <person name="Zhang X."/>
            <person name="Ren Y."/>
            <person name="Wang B."/>
            <person name="Wang S."/>
            <person name="Lu Y."/>
            <person name="Wu K."/>
            <person name="Fan W."/>
            <person name="Wang G."/>
        </authorList>
    </citation>
    <scope>NUCLEOTIDE SEQUENCE</scope>
    <source>
        <strain evidence="11">12Hb</strain>
    </source>
</reference>
<dbReference type="NCBIfam" id="TIGR01544">
    <property type="entry name" value="HAD-SF-IE"/>
    <property type="match status" value="1"/>
</dbReference>
<keyword evidence="10" id="KW-0472">Membrane</keyword>
<dbReference type="PANTHER" id="PTHR13045">
    <property type="entry name" value="5'-NUCLEOTIDASE"/>
    <property type="match status" value="1"/>
</dbReference>
<feature type="compositionally biased region" description="Basic and acidic residues" evidence="9">
    <location>
        <begin position="1"/>
        <end position="10"/>
    </location>
</feature>
<dbReference type="Pfam" id="PF05822">
    <property type="entry name" value="UMPH-1"/>
    <property type="match status" value="1"/>
</dbReference>
<dbReference type="GO" id="GO:0000166">
    <property type="term" value="F:nucleotide binding"/>
    <property type="evidence" value="ECO:0007669"/>
    <property type="project" value="UniProtKB-KW"/>
</dbReference>
<comment type="catalytic activity">
    <reaction evidence="1">
        <text>a ribonucleoside 5'-phosphate + H2O = a ribonucleoside + phosphate</text>
        <dbReference type="Rhea" id="RHEA:12484"/>
        <dbReference type="ChEBI" id="CHEBI:15377"/>
        <dbReference type="ChEBI" id="CHEBI:18254"/>
        <dbReference type="ChEBI" id="CHEBI:43474"/>
        <dbReference type="ChEBI" id="CHEBI:58043"/>
        <dbReference type="EC" id="3.1.3.5"/>
    </reaction>
</comment>
<dbReference type="SFLD" id="SFLDG01128">
    <property type="entry name" value="C1.4:_5'-Nucleotidase_Like"/>
    <property type="match status" value="1"/>
</dbReference>
<dbReference type="SFLD" id="SFLDS00003">
    <property type="entry name" value="Haloacid_Dehalogenase"/>
    <property type="match status" value="1"/>
</dbReference>
<feature type="region of interest" description="Disordered" evidence="9">
    <location>
        <begin position="133"/>
        <end position="242"/>
    </location>
</feature>
<dbReference type="OrthoDB" id="10014216at2759"/>
<proteinExistence type="inferred from homology"/>
<feature type="compositionally biased region" description="Basic and acidic residues" evidence="9">
    <location>
        <begin position="18"/>
        <end position="31"/>
    </location>
</feature>
<keyword evidence="10" id="KW-0812">Transmembrane</keyword>
<keyword evidence="12" id="KW-1185">Reference proteome</keyword>
<protein>
    <recommendedName>
        <fullName evidence="3">5'-nucleotidase</fullName>
        <ecNumber evidence="3">3.1.3.5</ecNumber>
    </recommendedName>
</protein>
<keyword evidence="4" id="KW-0479">Metal-binding</keyword>
<dbReference type="EMBL" id="WIXP02000015">
    <property type="protein sequence ID" value="KAF6199427.1"/>
    <property type="molecule type" value="Genomic_DNA"/>
</dbReference>
<dbReference type="Proteomes" id="UP000466442">
    <property type="component" value="Unassembled WGS sequence"/>
</dbReference>
<evidence type="ECO:0000313" key="12">
    <source>
        <dbReference type="Proteomes" id="UP000466442"/>
    </source>
</evidence>
<dbReference type="PANTHER" id="PTHR13045:SF0">
    <property type="entry name" value="7-METHYLGUANOSINE PHOSPHATE-SPECIFIC 5'-NUCLEOTIDASE"/>
    <property type="match status" value="1"/>
</dbReference>